<gene>
    <name evidence="1" type="ORF">D0Y65_003583</name>
</gene>
<sequence>MRYDAAAKDDLPINSFSNLTFNSCLSIDSALVLIYAFDYIEHYCESVFRDRVNSASHLWLHVYLMLICQIQDDN</sequence>
<evidence type="ECO:0000313" key="2">
    <source>
        <dbReference type="Proteomes" id="UP000289340"/>
    </source>
</evidence>
<reference evidence="1 2" key="1">
    <citation type="submission" date="2018-09" db="EMBL/GenBank/DDBJ databases">
        <title>A high-quality reference genome of wild soybean provides a powerful tool to mine soybean genomes.</title>
        <authorList>
            <person name="Xie M."/>
            <person name="Chung C.Y.L."/>
            <person name="Li M.-W."/>
            <person name="Wong F.-L."/>
            <person name="Chan T.-F."/>
            <person name="Lam H.-M."/>
        </authorList>
    </citation>
    <scope>NUCLEOTIDE SEQUENCE [LARGE SCALE GENOMIC DNA]</scope>
    <source>
        <strain evidence="2">cv. W05</strain>
        <tissue evidence="1">Hypocotyl of etiolated seedlings</tissue>
    </source>
</reference>
<accession>A0A445LMK5</accession>
<dbReference type="EMBL" id="QZWG01000002">
    <property type="protein sequence ID" value="RZC24414.1"/>
    <property type="molecule type" value="Genomic_DNA"/>
</dbReference>
<dbReference type="AlphaFoldDB" id="A0A445LMK5"/>
<comment type="caution">
    <text evidence="1">The sequence shown here is derived from an EMBL/GenBank/DDBJ whole genome shotgun (WGS) entry which is preliminary data.</text>
</comment>
<proteinExistence type="predicted"/>
<keyword evidence="2" id="KW-1185">Reference proteome</keyword>
<evidence type="ECO:0000313" key="1">
    <source>
        <dbReference type="EMBL" id="RZC24414.1"/>
    </source>
</evidence>
<organism evidence="1 2">
    <name type="scientific">Glycine soja</name>
    <name type="common">Wild soybean</name>
    <dbReference type="NCBI Taxonomy" id="3848"/>
    <lineage>
        <taxon>Eukaryota</taxon>
        <taxon>Viridiplantae</taxon>
        <taxon>Streptophyta</taxon>
        <taxon>Embryophyta</taxon>
        <taxon>Tracheophyta</taxon>
        <taxon>Spermatophyta</taxon>
        <taxon>Magnoliopsida</taxon>
        <taxon>eudicotyledons</taxon>
        <taxon>Gunneridae</taxon>
        <taxon>Pentapetalae</taxon>
        <taxon>rosids</taxon>
        <taxon>fabids</taxon>
        <taxon>Fabales</taxon>
        <taxon>Fabaceae</taxon>
        <taxon>Papilionoideae</taxon>
        <taxon>50 kb inversion clade</taxon>
        <taxon>NPAAA clade</taxon>
        <taxon>indigoferoid/millettioid clade</taxon>
        <taxon>Phaseoleae</taxon>
        <taxon>Glycine</taxon>
        <taxon>Glycine subgen. Soja</taxon>
    </lineage>
</organism>
<name>A0A445LMK5_GLYSO</name>
<protein>
    <submittedName>
        <fullName evidence="1">Uncharacterized protein</fullName>
    </submittedName>
</protein>
<dbReference type="Proteomes" id="UP000289340">
    <property type="component" value="Chromosome 2"/>
</dbReference>